<dbReference type="AlphaFoldDB" id="A0AAJ2U6A9"/>
<sequence>VGNSQLPKFTNVSYEHTTLDSLLKNRTQYDALIVTKDAFSEADKDKYVPLFNEIKYPVFFFGIEDFRIFAFTKEGVT</sequence>
<feature type="non-terminal residue" evidence="1">
    <location>
        <position position="1"/>
    </location>
</feature>
<name>A0AAJ2U6A9_ALKPS</name>
<dbReference type="Proteomes" id="UP001285636">
    <property type="component" value="Unassembled WGS sequence"/>
</dbReference>
<comment type="caution">
    <text evidence="1">The sequence shown here is derived from an EMBL/GenBank/DDBJ whole genome shotgun (WGS) entry which is preliminary data.</text>
</comment>
<organism evidence="1 2">
    <name type="scientific">Alkalihalophilus pseudofirmus</name>
    <name type="common">Bacillus pseudofirmus</name>
    <dbReference type="NCBI Taxonomy" id="79885"/>
    <lineage>
        <taxon>Bacteria</taxon>
        <taxon>Bacillati</taxon>
        <taxon>Bacillota</taxon>
        <taxon>Bacilli</taxon>
        <taxon>Bacillales</taxon>
        <taxon>Bacillaceae</taxon>
        <taxon>Alkalihalophilus</taxon>
    </lineage>
</organism>
<reference evidence="1" key="1">
    <citation type="submission" date="2023-10" db="EMBL/GenBank/DDBJ databases">
        <title>Screening of Alkalihalophilus pseudofirmusBZ-TG-HK211 and Its Alleviation of Salt Stress on Rapeseed Growth.</title>
        <authorList>
            <person name="Zhao B."/>
            <person name="Guo T."/>
        </authorList>
    </citation>
    <scope>NUCLEOTIDE SEQUENCE</scope>
    <source>
        <strain evidence="1">BZ-TG-HK211</strain>
    </source>
</reference>
<proteinExistence type="predicted"/>
<evidence type="ECO:0000313" key="2">
    <source>
        <dbReference type="Proteomes" id="UP001285636"/>
    </source>
</evidence>
<accession>A0AAJ2U6A9</accession>
<evidence type="ECO:0000313" key="1">
    <source>
        <dbReference type="EMBL" id="MDV2888570.1"/>
    </source>
</evidence>
<dbReference type="EMBL" id="JAWJAY010001661">
    <property type="protein sequence ID" value="MDV2888570.1"/>
    <property type="molecule type" value="Genomic_DNA"/>
</dbReference>
<dbReference type="RefSeq" id="WP_323468440.1">
    <property type="nucleotide sequence ID" value="NZ_JAWJAY010001661.1"/>
</dbReference>
<feature type="non-terminal residue" evidence="1">
    <location>
        <position position="77"/>
    </location>
</feature>
<gene>
    <name evidence="1" type="ORF">RYX45_25750</name>
</gene>
<protein>
    <submittedName>
        <fullName evidence="1">Uncharacterized protein</fullName>
    </submittedName>
</protein>